<name>A0ABP0V209_9BRYO</name>
<evidence type="ECO:0000313" key="2">
    <source>
        <dbReference type="EMBL" id="CAK9235713.1"/>
    </source>
</evidence>
<sequence>MAEKGPSEFGYDSWELDSPEVRPLIQDFLEHAEWFLFNRVRDRTIPGLMLRKPNGGGYLPKKGIYDDRVGAARHYIGLYGADWRDHVSSIQ</sequence>
<evidence type="ECO:0000313" key="1">
    <source>
        <dbReference type="EMBL" id="CAK9205209.1"/>
    </source>
</evidence>
<organism evidence="2 3">
    <name type="scientific">Sphagnum troendelagicum</name>
    <dbReference type="NCBI Taxonomy" id="128251"/>
    <lineage>
        <taxon>Eukaryota</taxon>
        <taxon>Viridiplantae</taxon>
        <taxon>Streptophyta</taxon>
        <taxon>Embryophyta</taxon>
        <taxon>Bryophyta</taxon>
        <taxon>Sphagnophytina</taxon>
        <taxon>Sphagnopsida</taxon>
        <taxon>Sphagnales</taxon>
        <taxon>Sphagnaceae</taxon>
        <taxon>Sphagnum</taxon>
    </lineage>
</organism>
<dbReference type="EMBL" id="OZ019907">
    <property type="protein sequence ID" value="CAK9205209.1"/>
    <property type="molecule type" value="Genomic_DNA"/>
</dbReference>
<evidence type="ECO:0000313" key="3">
    <source>
        <dbReference type="Proteomes" id="UP001497512"/>
    </source>
</evidence>
<gene>
    <name evidence="2" type="ORF">CSSPTR1EN2_LOCUS22854</name>
    <name evidence="1" type="ORF">CSSPTR1EN2_LOCUS7732</name>
</gene>
<accession>A0ABP0V209</accession>
<protein>
    <submittedName>
        <fullName evidence="2">Uncharacterized protein</fullName>
    </submittedName>
</protein>
<proteinExistence type="predicted"/>
<dbReference type="Proteomes" id="UP001497512">
    <property type="component" value="Chromosome 8"/>
</dbReference>
<dbReference type="Proteomes" id="UP001497512">
    <property type="component" value="Chromosome 15"/>
</dbReference>
<dbReference type="EMBL" id="OZ019900">
    <property type="protein sequence ID" value="CAK9235713.1"/>
    <property type="molecule type" value="Genomic_DNA"/>
</dbReference>
<reference evidence="2" key="1">
    <citation type="submission" date="2024-02" db="EMBL/GenBank/DDBJ databases">
        <authorList>
            <consortium name="ELIXIR-Norway"/>
            <consortium name="Elixir Norway"/>
        </authorList>
    </citation>
    <scope>NUCLEOTIDE SEQUENCE</scope>
</reference>
<keyword evidence="3" id="KW-1185">Reference proteome</keyword>